<dbReference type="GO" id="GO:0030943">
    <property type="term" value="F:mitochondrion targeting sequence binding"/>
    <property type="evidence" value="ECO:0007669"/>
    <property type="project" value="TreeGrafter"/>
</dbReference>
<keyword evidence="6" id="KW-0653">Protein transport</keyword>
<dbReference type="PANTHER" id="PTHR12430:SF0">
    <property type="entry name" value="TRANSLOCASE OF OUTER MITOCHONDRIAL MEMBRANE 20"/>
    <property type="match status" value="1"/>
</dbReference>
<keyword evidence="7 13" id="KW-1133">Transmembrane helix</keyword>
<dbReference type="GO" id="GO:0008320">
    <property type="term" value="F:protein transmembrane transporter activity"/>
    <property type="evidence" value="ECO:0007669"/>
    <property type="project" value="TreeGrafter"/>
</dbReference>
<evidence type="ECO:0000256" key="8">
    <source>
        <dbReference type="ARBA" id="ARBA00023128"/>
    </source>
</evidence>
<dbReference type="SUPFAM" id="SSF47157">
    <property type="entry name" value="Mitochondrial import receptor subunit Tom20"/>
    <property type="match status" value="1"/>
</dbReference>
<keyword evidence="5 10" id="KW-1000">Mitochondrion outer membrane</keyword>
<organism evidence="14 15">
    <name type="scientific">Mucor saturninus</name>
    <dbReference type="NCBI Taxonomy" id="64648"/>
    <lineage>
        <taxon>Eukaryota</taxon>
        <taxon>Fungi</taxon>
        <taxon>Fungi incertae sedis</taxon>
        <taxon>Mucoromycota</taxon>
        <taxon>Mucoromycotina</taxon>
        <taxon>Mucoromycetes</taxon>
        <taxon>Mucorales</taxon>
        <taxon>Mucorineae</taxon>
        <taxon>Mucoraceae</taxon>
        <taxon>Mucor</taxon>
    </lineage>
</organism>
<dbReference type="OrthoDB" id="2154253at2759"/>
<keyword evidence="15" id="KW-1185">Reference proteome</keyword>
<keyword evidence="3" id="KW-0813">Transport</keyword>
<dbReference type="InterPro" id="IPR002056">
    <property type="entry name" value="MAS20"/>
</dbReference>
<evidence type="ECO:0008006" key="16">
    <source>
        <dbReference type="Google" id="ProtNLM"/>
    </source>
</evidence>
<evidence type="ECO:0000256" key="7">
    <source>
        <dbReference type="ARBA" id="ARBA00022989"/>
    </source>
</evidence>
<dbReference type="GO" id="GO:0016031">
    <property type="term" value="P:tRNA import into mitochondrion"/>
    <property type="evidence" value="ECO:0007669"/>
    <property type="project" value="TreeGrafter"/>
</dbReference>
<evidence type="ECO:0000256" key="2">
    <source>
        <dbReference type="ARBA" id="ARBA00005792"/>
    </source>
</evidence>
<sequence>MKSSTIALIATGVVATAGLGYLVYFDSKRRSDPSFRKQLRRERKEAAKASKEAEENSKQTKLQLIENVIVACSKEALPSSPEQKEAYFMEHVAAGEGLCGQGPAFYDEAVLPFYKALKVYPAPMELLTIYEKTIPGPVFQTIVSILSIEQKAMEGQVNETPEAAAASATGVDVEVE</sequence>
<dbReference type="GO" id="GO:0005742">
    <property type="term" value="C:mitochondrial outer membrane translocase complex"/>
    <property type="evidence" value="ECO:0007669"/>
    <property type="project" value="UniProtKB-UniRule"/>
</dbReference>
<dbReference type="PANTHER" id="PTHR12430">
    <property type="entry name" value="MITOCHONDRIAL IMPORT RECEPTOR SUBUNIT TOM20"/>
    <property type="match status" value="1"/>
</dbReference>
<protein>
    <recommendedName>
        <fullName evidence="16">Mitochondrial import receptor subunit TOM20</fullName>
    </recommendedName>
</protein>
<evidence type="ECO:0000256" key="11">
    <source>
        <dbReference type="SAM" id="Coils"/>
    </source>
</evidence>
<keyword evidence="4 13" id="KW-0812">Transmembrane</keyword>
<dbReference type="EMBL" id="JAEPRD010000039">
    <property type="protein sequence ID" value="KAG2205121.1"/>
    <property type="molecule type" value="Genomic_DNA"/>
</dbReference>
<evidence type="ECO:0000256" key="3">
    <source>
        <dbReference type="ARBA" id="ARBA00022448"/>
    </source>
</evidence>
<dbReference type="GO" id="GO:0006886">
    <property type="term" value="P:intracellular protein transport"/>
    <property type="evidence" value="ECO:0007669"/>
    <property type="project" value="InterPro"/>
</dbReference>
<dbReference type="AlphaFoldDB" id="A0A8H7R637"/>
<dbReference type="Gene3D" id="1.20.960.10">
    <property type="entry name" value="Mitochondrial outer membrane translocase complex, subunit Tom20 domain"/>
    <property type="match status" value="1"/>
</dbReference>
<name>A0A8H7R637_9FUNG</name>
<comment type="similarity">
    <text evidence="2 10">Belongs to the Tom20 family.</text>
</comment>
<dbReference type="InterPro" id="IPR023392">
    <property type="entry name" value="Tom20_dom_sf"/>
</dbReference>
<keyword evidence="9 10" id="KW-0472">Membrane</keyword>
<dbReference type="GO" id="GO:0006605">
    <property type="term" value="P:protein targeting"/>
    <property type="evidence" value="ECO:0007669"/>
    <property type="project" value="InterPro"/>
</dbReference>
<proteinExistence type="inferred from homology"/>
<comment type="subcellular location">
    <subcellularLocation>
        <location evidence="1">Mitochondrion outer membrane</location>
        <topology evidence="1">Single-pass membrane protein</topology>
    </subcellularLocation>
</comment>
<feature type="coiled-coil region" evidence="11">
    <location>
        <begin position="36"/>
        <end position="63"/>
    </location>
</feature>
<reference evidence="14" key="1">
    <citation type="submission" date="2020-12" db="EMBL/GenBank/DDBJ databases">
        <title>Metabolic potential, ecology and presence of endohyphal bacteria is reflected in genomic diversity of Mucoromycotina.</title>
        <authorList>
            <person name="Muszewska A."/>
            <person name="Okrasinska A."/>
            <person name="Steczkiewicz K."/>
            <person name="Drgas O."/>
            <person name="Orlowska M."/>
            <person name="Perlinska-Lenart U."/>
            <person name="Aleksandrzak-Piekarczyk T."/>
            <person name="Szatraj K."/>
            <person name="Zielenkiewicz U."/>
            <person name="Pilsyk S."/>
            <person name="Malc E."/>
            <person name="Mieczkowski P."/>
            <person name="Kruszewska J.S."/>
            <person name="Biernat P."/>
            <person name="Pawlowska J."/>
        </authorList>
    </citation>
    <scope>NUCLEOTIDE SEQUENCE</scope>
    <source>
        <strain evidence="14">WA0000017839</strain>
    </source>
</reference>
<dbReference type="GO" id="GO:0030150">
    <property type="term" value="P:protein import into mitochondrial matrix"/>
    <property type="evidence" value="ECO:0007669"/>
    <property type="project" value="TreeGrafter"/>
</dbReference>
<evidence type="ECO:0000256" key="13">
    <source>
        <dbReference type="SAM" id="Phobius"/>
    </source>
</evidence>
<feature type="transmembrane region" description="Helical" evidence="13">
    <location>
        <begin position="6"/>
        <end position="25"/>
    </location>
</feature>
<dbReference type="Pfam" id="PF02064">
    <property type="entry name" value="MAS20"/>
    <property type="match status" value="1"/>
</dbReference>
<evidence type="ECO:0000256" key="5">
    <source>
        <dbReference type="ARBA" id="ARBA00022787"/>
    </source>
</evidence>
<dbReference type="PRINTS" id="PR00351">
    <property type="entry name" value="OM20RECEPTOR"/>
</dbReference>
<evidence type="ECO:0000256" key="10">
    <source>
        <dbReference type="PIRNR" id="PIRNR037707"/>
    </source>
</evidence>
<evidence type="ECO:0000313" key="15">
    <source>
        <dbReference type="Proteomes" id="UP000603453"/>
    </source>
</evidence>
<accession>A0A8H7R637</accession>
<evidence type="ECO:0000313" key="14">
    <source>
        <dbReference type="EMBL" id="KAG2205121.1"/>
    </source>
</evidence>
<evidence type="ECO:0000256" key="4">
    <source>
        <dbReference type="ARBA" id="ARBA00022692"/>
    </source>
</evidence>
<gene>
    <name evidence="14" type="ORF">INT47_002215</name>
</gene>
<comment type="caution">
    <text evidence="14">The sequence shown here is derived from an EMBL/GenBank/DDBJ whole genome shotgun (WGS) entry which is preliminary data.</text>
</comment>
<evidence type="ECO:0000256" key="9">
    <source>
        <dbReference type="ARBA" id="ARBA00023136"/>
    </source>
</evidence>
<evidence type="ECO:0000256" key="12">
    <source>
        <dbReference type="SAM" id="MobiDB-lite"/>
    </source>
</evidence>
<dbReference type="Proteomes" id="UP000603453">
    <property type="component" value="Unassembled WGS sequence"/>
</dbReference>
<keyword evidence="11" id="KW-0175">Coiled coil</keyword>
<keyword evidence="8 10" id="KW-0496">Mitochondrion</keyword>
<evidence type="ECO:0000256" key="6">
    <source>
        <dbReference type="ARBA" id="ARBA00022927"/>
    </source>
</evidence>
<evidence type="ECO:0000256" key="1">
    <source>
        <dbReference type="ARBA" id="ARBA00004572"/>
    </source>
</evidence>
<feature type="region of interest" description="Disordered" evidence="12">
    <location>
        <begin position="157"/>
        <end position="176"/>
    </location>
</feature>
<dbReference type="PIRSF" id="PIRSF037707">
    <property type="entry name" value="MAS20_rcpt"/>
    <property type="match status" value="1"/>
</dbReference>